<dbReference type="InterPro" id="IPR017452">
    <property type="entry name" value="GPCR_Rhodpsn_7TM"/>
</dbReference>
<dbReference type="GO" id="GO:0004930">
    <property type="term" value="F:G protein-coupled receptor activity"/>
    <property type="evidence" value="ECO:0007669"/>
    <property type="project" value="InterPro"/>
</dbReference>
<dbReference type="InterPro" id="IPR052921">
    <property type="entry name" value="GPCR1_Superfamily_Member"/>
</dbReference>
<proteinExistence type="predicted"/>
<dbReference type="SUPFAM" id="SSF81321">
    <property type="entry name" value="Family A G protein-coupled receptor-like"/>
    <property type="match status" value="1"/>
</dbReference>
<dbReference type="AlphaFoldDB" id="A0A3B4B8L9"/>
<feature type="domain" description="G-protein coupled receptors family 1 profile" evidence="6">
    <location>
        <begin position="62"/>
        <end position="159"/>
    </location>
</feature>
<dbReference type="Gene3D" id="1.20.1070.10">
    <property type="entry name" value="Rhodopsin 7-helix transmembrane proteins"/>
    <property type="match status" value="1"/>
</dbReference>
<evidence type="ECO:0000256" key="5">
    <source>
        <dbReference type="SAM" id="Phobius"/>
    </source>
</evidence>
<dbReference type="Pfam" id="PF00001">
    <property type="entry name" value="7tm_1"/>
    <property type="match status" value="1"/>
</dbReference>
<evidence type="ECO:0000256" key="3">
    <source>
        <dbReference type="ARBA" id="ARBA00022989"/>
    </source>
</evidence>
<reference evidence="7" key="2">
    <citation type="submission" date="2025-09" db="UniProtKB">
        <authorList>
            <consortium name="Ensembl"/>
        </authorList>
    </citation>
    <scope>IDENTIFICATION</scope>
</reference>
<dbReference type="STRING" id="409849.ENSPMGP00000026047"/>
<dbReference type="Proteomes" id="UP000261520">
    <property type="component" value="Unplaced"/>
</dbReference>
<dbReference type="GO" id="GO:0004984">
    <property type="term" value="F:olfactory receptor activity"/>
    <property type="evidence" value="ECO:0007669"/>
    <property type="project" value="TreeGrafter"/>
</dbReference>
<dbReference type="InterPro" id="IPR000276">
    <property type="entry name" value="GPCR_Rhodpsn"/>
</dbReference>
<protein>
    <recommendedName>
        <fullName evidence="6">G-protein coupled receptors family 1 profile domain-containing protein</fullName>
    </recommendedName>
</protein>
<reference evidence="7" key="1">
    <citation type="submission" date="2025-08" db="UniProtKB">
        <authorList>
            <consortium name="Ensembl"/>
        </authorList>
    </citation>
    <scope>IDENTIFICATION</scope>
</reference>
<evidence type="ECO:0000313" key="8">
    <source>
        <dbReference type="Proteomes" id="UP000261520"/>
    </source>
</evidence>
<dbReference type="GO" id="GO:0016020">
    <property type="term" value="C:membrane"/>
    <property type="evidence" value="ECO:0007669"/>
    <property type="project" value="UniProtKB-SubCell"/>
</dbReference>
<dbReference type="Ensembl" id="ENSPMGT00000027739.1">
    <property type="protein sequence ID" value="ENSPMGP00000026047.1"/>
    <property type="gene ID" value="ENSPMGG00000021000.1"/>
</dbReference>
<feature type="transmembrane region" description="Helical" evidence="5">
    <location>
        <begin position="47"/>
        <end position="73"/>
    </location>
</feature>
<keyword evidence="2 5" id="KW-0812">Transmembrane</keyword>
<evidence type="ECO:0000256" key="4">
    <source>
        <dbReference type="ARBA" id="ARBA00023136"/>
    </source>
</evidence>
<organism evidence="7 8">
    <name type="scientific">Periophthalmus magnuspinnatus</name>
    <dbReference type="NCBI Taxonomy" id="409849"/>
    <lineage>
        <taxon>Eukaryota</taxon>
        <taxon>Metazoa</taxon>
        <taxon>Chordata</taxon>
        <taxon>Craniata</taxon>
        <taxon>Vertebrata</taxon>
        <taxon>Euteleostomi</taxon>
        <taxon>Actinopterygii</taxon>
        <taxon>Neopterygii</taxon>
        <taxon>Teleostei</taxon>
        <taxon>Neoteleostei</taxon>
        <taxon>Acanthomorphata</taxon>
        <taxon>Gobiaria</taxon>
        <taxon>Gobiiformes</taxon>
        <taxon>Gobioidei</taxon>
        <taxon>Gobiidae</taxon>
        <taxon>Oxudercinae</taxon>
        <taxon>Periophthalmus</taxon>
    </lineage>
</organism>
<comment type="subcellular location">
    <subcellularLocation>
        <location evidence="1">Membrane</location>
    </subcellularLocation>
</comment>
<sequence length="194" mass="21223">PAPSPQRGVIPCPQTQTRLTETLGLMWNASVSSLVLDSVYAGSLAPLFLALALLLFLGIVALNVFLVAVIIAHAALHAPVYVFMCSLFLNGTVGGSSLLPFLLAQLSNLTHRVSLTSCGLQMFLMYTYSSVEFFNLAAMAYDRYVAICFPLSYRQRLNPGCSGTCCPPGGTVYFRCSRHKQIFTNIRIYKTLQK</sequence>
<evidence type="ECO:0000313" key="7">
    <source>
        <dbReference type="Ensembl" id="ENSPMGP00000026047.1"/>
    </source>
</evidence>
<keyword evidence="8" id="KW-1185">Reference proteome</keyword>
<dbReference type="GO" id="GO:0005549">
    <property type="term" value="F:odorant binding"/>
    <property type="evidence" value="ECO:0007669"/>
    <property type="project" value="TreeGrafter"/>
</dbReference>
<dbReference type="PANTHER" id="PTHR26451:SF885">
    <property type="entry name" value="OLFACTORY RECEPTOR"/>
    <property type="match status" value="1"/>
</dbReference>
<keyword evidence="4 5" id="KW-0472">Membrane</keyword>
<evidence type="ECO:0000256" key="2">
    <source>
        <dbReference type="ARBA" id="ARBA00022692"/>
    </source>
</evidence>
<dbReference type="PANTHER" id="PTHR26451">
    <property type="entry name" value="G_PROTEIN_RECEP_F1_2 DOMAIN-CONTAINING PROTEIN"/>
    <property type="match status" value="1"/>
</dbReference>
<evidence type="ECO:0000259" key="6">
    <source>
        <dbReference type="PROSITE" id="PS50262"/>
    </source>
</evidence>
<dbReference type="PROSITE" id="PS50262">
    <property type="entry name" value="G_PROTEIN_RECEP_F1_2"/>
    <property type="match status" value="1"/>
</dbReference>
<dbReference type="PROSITE" id="PS00237">
    <property type="entry name" value="G_PROTEIN_RECEP_F1_1"/>
    <property type="match status" value="1"/>
</dbReference>
<feature type="transmembrane region" description="Helical" evidence="5">
    <location>
        <begin position="123"/>
        <end position="141"/>
    </location>
</feature>
<name>A0A3B4B8L9_9GOBI</name>
<feature type="transmembrane region" description="Helical" evidence="5">
    <location>
        <begin position="80"/>
        <end position="103"/>
    </location>
</feature>
<evidence type="ECO:0000256" key="1">
    <source>
        <dbReference type="ARBA" id="ARBA00004370"/>
    </source>
</evidence>
<keyword evidence="3 5" id="KW-1133">Transmembrane helix</keyword>
<accession>A0A3B4B8L9</accession>